<dbReference type="OrthoDB" id="10518825at2759"/>
<accession>A0A0C2NJJ2</accession>
<dbReference type="EMBL" id="JWZT01000510">
    <property type="protein sequence ID" value="KII74187.1"/>
    <property type="molecule type" value="Genomic_DNA"/>
</dbReference>
<evidence type="ECO:0000313" key="2">
    <source>
        <dbReference type="Proteomes" id="UP000031668"/>
    </source>
</evidence>
<comment type="caution">
    <text evidence="1">The sequence shown here is derived from an EMBL/GenBank/DDBJ whole genome shotgun (WGS) entry which is preliminary data.</text>
</comment>
<proteinExistence type="predicted"/>
<dbReference type="AlphaFoldDB" id="A0A0C2NJJ2"/>
<sequence length="206" mass="23835">MLNENFNLPVDNLIKFFMKEKSWKIVDSIDLFEEFEKSVSDYFTNNSPVTVETPSTTTDPPYKAEEVDQLSDLELRAISKILAGYNWAEKLPQNLGFSYESIGFDTSDNIVTLQRLLSRWRYRTRMPKAVQIQLLIKASSKSFPKKTHRFIKKSIKELNAETKLSRLTVIDYFYFIRQVCTGCMNDNAEVIGGPGVEFEINESLLY</sequence>
<keyword evidence="2" id="KW-1185">Reference proteome</keyword>
<organism evidence="1 2">
    <name type="scientific">Thelohanellus kitauei</name>
    <name type="common">Myxosporean</name>
    <dbReference type="NCBI Taxonomy" id="669202"/>
    <lineage>
        <taxon>Eukaryota</taxon>
        <taxon>Metazoa</taxon>
        <taxon>Cnidaria</taxon>
        <taxon>Myxozoa</taxon>
        <taxon>Myxosporea</taxon>
        <taxon>Bivalvulida</taxon>
        <taxon>Platysporina</taxon>
        <taxon>Myxobolidae</taxon>
        <taxon>Thelohanellus</taxon>
    </lineage>
</organism>
<name>A0A0C2NJJ2_THEKT</name>
<protein>
    <submittedName>
        <fullName evidence="1">Uncharacterized protein</fullName>
    </submittedName>
</protein>
<gene>
    <name evidence="1" type="ORF">RF11_00561</name>
</gene>
<dbReference type="Proteomes" id="UP000031668">
    <property type="component" value="Unassembled WGS sequence"/>
</dbReference>
<evidence type="ECO:0000313" key="1">
    <source>
        <dbReference type="EMBL" id="KII74187.1"/>
    </source>
</evidence>
<reference evidence="1 2" key="1">
    <citation type="journal article" date="2014" name="Genome Biol. Evol.">
        <title>The genome of the myxosporean Thelohanellus kitauei shows adaptations to nutrient acquisition within its fish host.</title>
        <authorList>
            <person name="Yang Y."/>
            <person name="Xiong J."/>
            <person name="Zhou Z."/>
            <person name="Huo F."/>
            <person name="Miao W."/>
            <person name="Ran C."/>
            <person name="Liu Y."/>
            <person name="Zhang J."/>
            <person name="Feng J."/>
            <person name="Wang M."/>
            <person name="Wang M."/>
            <person name="Wang L."/>
            <person name="Yao B."/>
        </authorList>
    </citation>
    <scope>NUCLEOTIDE SEQUENCE [LARGE SCALE GENOMIC DNA]</scope>
    <source>
        <strain evidence="1">Wuqing</strain>
    </source>
</reference>